<reference evidence="2" key="2">
    <citation type="submission" date="2023-06" db="EMBL/GenBank/DDBJ databases">
        <authorList>
            <consortium name="Lawrence Berkeley National Laboratory"/>
            <person name="Haridas S."/>
            <person name="Hensen N."/>
            <person name="Bonometti L."/>
            <person name="Westerberg I."/>
            <person name="Brannstrom I.O."/>
            <person name="Guillou S."/>
            <person name="Cros-Aarteil S."/>
            <person name="Calhoun S."/>
            <person name="Kuo A."/>
            <person name="Mondo S."/>
            <person name="Pangilinan J."/>
            <person name="Riley R."/>
            <person name="Labutti K."/>
            <person name="Andreopoulos B."/>
            <person name="Lipzen A."/>
            <person name="Chen C."/>
            <person name="Yanf M."/>
            <person name="Daum C."/>
            <person name="Ng V."/>
            <person name="Clum A."/>
            <person name="Steindorff A."/>
            <person name="Ohm R."/>
            <person name="Martin F."/>
            <person name="Silar P."/>
            <person name="Natvig D."/>
            <person name="Lalanne C."/>
            <person name="Gautier V."/>
            <person name="Ament-Velasquez S.L."/>
            <person name="Kruys A."/>
            <person name="Hutchinson M.I."/>
            <person name="Powell A.J."/>
            <person name="Barry K."/>
            <person name="Miller A.N."/>
            <person name="Grigoriev I.V."/>
            <person name="Debuchy R."/>
            <person name="Gladieux P."/>
            <person name="Thoren M.H."/>
            <person name="Johannesson H."/>
        </authorList>
    </citation>
    <scope>NUCLEOTIDE SEQUENCE</scope>
    <source>
        <strain evidence="2">SMH4131-1</strain>
    </source>
</reference>
<dbReference type="GO" id="GO:0016279">
    <property type="term" value="F:protein-lysine N-methyltransferase activity"/>
    <property type="evidence" value="ECO:0007669"/>
    <property type="project" value="UniProtKB-ARBA"/>
</dbReference>
<keyword evidence="3" id="KW-1185">Reference proteome</keyword>
<dbReference type="EMBL" id="JAUEPO010000003">
    <property type="protein sequence ID" value="KAK3328193.1"/>
    <property type="molecule type" value="Genomic_DNA"/>
</dbReference>
<dbReference type="InterPro" id="IPR050600">
    <property type="entry name" value="SETD3_SETD6_MTase"/>
</dbReference>
<dbReference type="SUPFAM" id="SSF82199">
    <property type="entry name" value="SET domain"/>
    <property type="match status" value="1"/>
</dbReference>
<dbReference type="AlphaFoldDB" id="A0AAE0INF5"/>
<comment type="caution">
    <text evidence="2">The sequence shown here is derived from an EMBL/GenBank/DDBJ whole genome shotgun (WGS) entry which is preliminary data.</text>
</comment>
<reference evidence="2" key="1">
    <citation type="journal article" date="2023" name="Mol. Phylogenet. Evol.">
        <title>Genome-scale phylogeny and comparative genomics of the fungal order Sordariales.</title>
        <authorList>
            <person name="Hensen N."/>
            <person name="Bonometti L."/>
            <person name="Westerberg I."/>
            <person name="Brannstrom I.O."/>
            <person name="Guillou S."/>
            <person name="Cros-Aarteil S."/>
            <person name="Calhoun S."/>
            <person name="Haridas S."/>
            <person name="Kuo A."/>
            <person name="Mondo S."/>
            <person name="Pangilinan J."/>
            <person name="Riley R."/>
            <person name="LaButti K."/>
            <person name="Andreopoulos B."/>
            <person name="Lipzen A."/>
            <person name="Chen C."/>
            <person name="Yan M."/>
            <person name="Daum C."/>
            <person name="Ng V."/>
            <person name="Clum A."/>
            <person name="Steindorff A."/>
            <person name="Ohm R.A."/>
            <person name="Martin F."/>
            <person name="Silar P."/>
            <person name="Natvig D.O."/>
            <person name="Lalanne C."/>
            <person name="Gautier V."/>
            <person name="Ament-Velasquez S.L."/>
            <person name="Kruys A."/>
            <person name="Hutchinson M.I."/>
            <person name="Powell A.J."/>
            <person name="Barry K."/>
            <person name="Miller A.N."/>
            <person name="Grigoriev I.V."/>
            <person name="Debuchy R."/>
            <person name="Gladieux P."/>
            <person name="Hiltunen Thoren M."/>
            <person name="Johannesson H."/>
        </authorList>
    </citation>
    <scope>NUCLEOTIDE SEQUENCE</scope>
    <source>
        <strain evidence="2">SMH4131-1</strain>
    </source>
</reference>
<dbReference type="Proteomes" id="UP001286456">
    <property type="component" value="Unassembled WGS sequence"/>
</dbReference>
<organism evidence="2 3">
    <name type="scientific">Cercophora scortea</name>
    <dbReference type="NCBI Taxonomy" id="314031"/>
    <lineage>
        <taxon>Eukaryota</taxon>
        <taxon>Fungi</taxon>
        <taxon>Dikarya</taxon>
        <taxon>Ascomycota</taxon>
        <taxon>Pezizomycotina</taxon>
        <taxon>Sordariomycetes</taxon>
        <taxon>Sordariomycetidae</taxon>
        <taxon>Sordariales</taxon>
        <taxon>Lasiosphaeriaceae</taxon>
        <taxon>Cercophora</taxon>
    </lineage>
</organism>
<evidence type="ECO:0000259" key="1">
    <source>
        <dbReference type="PROSITE" id="PS50280"/>
    </source>
</evidence>
<dbReference type="PANTHER" id="PTHR13271">
    <property type="entry name" value="UNCHARACTERIZED PUTATIVE METHYLTRANSFERASE"/>
    <property type="match status" value="1"/>
</dbReference>
<dbReference type="InterPro" id="IPR001214">
    <property type="entry name" value="SET_dom"/>
</dbReference>
<evidence type="ECO:0000313" key="2">
    <source>
        <dbReference type="EMBL" id="KAK3328193.1"/>
    </source>
</evidence>
<protein>
    <recommendedName>
        <fullName evidence="1">SET domain-containing protein</fullName>
    </recommendedName>
</protein>
<feature type="domain" description="SET" evidence="1">
    <location>
        <begin position="26"/>
        <end position="232"/>
    </location>
</feature>
<dbReference type="PANTHER" id="PTHR13271:SF137">
    <property type="entry name" value="SET DOMAIN-CONTAINING PROTEIN"/>
    <property type="match status" value="1"/>
</dbReference>
<dbReference type="InterPro" id="IPR046341">
    <property type="entry name" value="SET_dom_sf"/>
</dbReference>
<proteinExistence type="predicted"/>
<dbReference type="Pfam" id="PF00856">
    <property type="entry name" value="SET"/>
    <property type="match status" value="1"/>
</dbReference>
<name>A0AAE0INF5_9PEZI</name>
<dbReference type="Gene3D" id="3.90.1410.10">
    <property type="entry name" value="set domain protein methyltransferase, domain 1"/>
    <property type="match status" value="1"/>
</dbReference>
<sequence>MCTTTGMKGPILDLLRWGKEKGVKLNGVKPTRIPGQGMGVVATRRLKPGDEILTVPIPTVRSLPTVPEHITRQLGPGMTIHGLLAADLALDDTSHLAPWRALLPTPTDFEACTPLMWPATLQDLLPKTAKDIVANHHAKFHADWTAVSQGFPGRLSRDEYMHAWLLVNTRTFSYATPAMEKYPWDDQLALVPIADLINHADSGCIVAYSSQGFTVTADREYAKGEEVHISYGDHSNDFLLAEYGFIMARNRWDAVCLDDALLPRLNARQRRELEDGRFLGGYLLTAEGGVCARTRVPLRVLARGARTPRKMRSGASGVADSDEDKDWKGTDPWLAKVLEDLADMARKKMEIIEGLEQVGMASQRELLARRWGQIEVAAVHAMKQLSSES</sequence>
<gene>
    <name evidence="2" type="ORF">B0T19DRAFT_184549</name>
</gene>
<evidence type="ECO:0000313" key="3">
    <source>
        <dbReference type="Proteomes" id="UP001286456"/>
    </source>
</evidence>
<dbReference type="PROSITE" id="PS50280">
    <property type="entry name" value="SET"/>
    <property type="match status" value="1"/>
</dbReference>
<accession>A0AAE0INF5</accession>